<dbReference type="Proteomes" id="UP001107558">
    <property type="component" value="Chromosome 3"/>
</dbReference>
<sequence>MLKLVVLAVFITKVLCGGPHHDANQETFLPLPKCPLCSDVKAGIVDLFESSYLDYSNKNYQCDPGNQEVLFYNNEIISKIKGICAGNYFG</sequence>
<dbReference type="EMBL" id="JADBJN010000003">
    <property type="protein sequence ID" value="KAG5670647.1"/>
    <property type="molecule type" value="Genomic_DNA"/>
</dbReference>
<evidence type="ECO:0000313" key="3">
    <source>
        <dbReference type="Proteomes" id="UP001107558"/>
    </source>
</evidence>
<gene>
    <name evidence="2" type="ORF">PVAND_000895</name>
</gene>
<feature type="signal peptide" evidence="1">
    <location>
        <begin position="1"/>
        <end position="16"/>
    </location>
</feature>
<comment type="caution">
    <text evidence="2">The sequence shown here is derived from an EMBL/GenBank/DDBJ whole genome shotgun (WGS) entry which is preliminary data.</text>
</comment>
<dbReference type="AlphaFoldDB" id="A0A9J6BLX4"/>
<keyword evidence="1" id="KW-0732">Signal</keyword>
<feature type="chain" id="PRO_5039940882" evidence="1">
    <location>
        <begin position="17"/>
        <end position="90"/>
    </location>
</feature>
<protein>
    <submittedName>
        <fullName evidence="2">Uncharacterized protein</fullName>
    </submittedName>
</protein>
<proteinExistence type="predicted"/>
<accession>A0A9J6BLX4</accession>
<name>A0A9J6BLX4_POLVA</name>
<evidence type="ECO:0000313" key="2">
    <source>
        <dbReference type="EMBL" id="KAG5670647.1"/>
    </source>
</evidence>
<keyword evidence="3" id="KW-1185">Reference proteome</keyword>
<evidence type="ECO:0000256" key="1">
    <source>
        <dbReference type="SAM" id="SignalP"/>
    </source>
</evidence>
<organism evidence="2 3">
    <name type="scientific">Polypedilum vanderplanki</name>
    <name type="common">Sleeping chironomid midge</name>
    <dbReference type="NCBI Taxonomy" id="319348"/>
    <lineage>
        <taxon>Eukaryota</taxon>
        <taxon>Metazoa</taxon>
        <taxon>Ecdysozoa</taxon>
        <taxon>Arthropoda</taxon>
        <taxon>Hexapoda</taxon>
        <taxon>Insecta</taxon>
        <taxon>Pterygota</taxon>
        <taxon>Neoptera</taxon>
        <taxon>Endopterygota</taxon>
        <taxon>Diptera</taxon>
        <taxon>Nematocera</taxon>
        <taxon>Chironomoidea</taxon>
        <taxon>Chironomidae</taxon>
        <taxon>Chironominae</taxon>
        <taxon>Polypedilum</taxon>
        <taxon>Polypedilum</taxon>
    </lineage>
</organism>
<reference evidence="2" key="1">
    <citation type="submission" date="2021-03" db="EMBL/GenBank/DDBJ databases">
        <title>Chromosome level genome of the anhydrobiotic midge Polypedilum vanderplanki.</title>
        <authorList>
            <person name="Yoshida Y."/>
            <person name="Kikawada T."/>
            <person name="Gusev O."/>
        </authorList>
    </citation>
    <scope>NUCLEOTIDE SEQUENCE</scope>
    <source>
        <strain evidence="2">NIAS01</strain>
        <tissue evidence="2">Whole body or cell culture</tissue>
    </source>
</reference>